<evidence type="ECO:0000313" key="4">
    <source>
        <dbReference type="EMBL" id="QDU35833.1"/>
    </source>
</evidence>
<dbReference type="InterPro" id="IPR036291">
    <property type="entry name" value="NAD(P)-bd_dom_sf"/>
</dbReference>
<dbReference type="OrthoDB" id="9803333at2"/>
<proteinExistence type="inferred from homology"/>
<dbReference type="PANTHER" id="PTHR42760">
    <property type="entry name" value="SHORT-CHAIN DEHYDROGENASES/REDUCTASES FAMILY MEMBER"/>
    <property type="match status" value="1"/>
</dbReference>
<dbReference type="Proteomes" id="UP000320496">
    <property type="component" value="Chromosome"/>
</dbReference>
<dbReference type="Gene3D" id="3.40.50.720">
    <property type="entry name" value="NAD(P)-binding Rossmann-like Domain"/>
    <property type="match status" value="1"/>
</dbReference>
<dbReference type="InterPro" id="IPR057326">
    <property type="entry name" value="KR_dom"/>
</dbReference>
<evidence type="ECO:0000313" key="5">
    <source>
        <dbReference type="Proteomes" id="UP000320496"/>
    </source>
</evidence>
<dbReference type="PROSITE" id="PS00061">
    <property type="entry name" value="ADH_SHORT"/>
    <property type="match status" value="1"/>
</dbReference>
<dbReference type="GO" id="GO:0016616">
    <property type="term" value="F:oxidoreductase activity, acting on the CH-OH group of donors, NAD or NADP as acceptor"/>
    <property type="evidence" value="ECO:0007669"/>
    <property type="project" value="UniProtKB-ARBA"/>
</dbReference>
<dbReference type="PRINTS" id="PR00081">
    <property type="entry name" value="GDHRDH"/>
</dbReference>
<dbReference type="EMBL" id="CP036275">
    <property type="protein sequence ID" value="QDU35833.1"/>
    <property type="molecule type" value="Genomic_DNA"/>
</dbReference>
<evidence type="ECO:0000256" key="1">
    <source>
        <dbReference type="ARBA" id="ARBA00006484"/>
    </source>
</evidence>
<dbReference type="SMART" id="SM00822">
    <property type="entry name" value="PKS_KR"/>
    <property type="match status" value="1"/>
</dbReference>
<evidence type="ECO:0000256" key="2">
    <source>
        <dbReference type="ARBA" id="ARBA00023002"/>
    </source>
</evidence>
<gene>
    <name evidence="4" type="primary">uxuB</name>
    <name evidence="4" type="ORF">Mal4_01150</name>
</gene>
<dbReference type="SUPFAM" id="SSF51735">
    <property type="entry name" value="NAD(P)-binding Rossmann-fold domains"/>
    <property type="match status" value="1"/>
</dbReference>
<dbReference type="Pfam" id="PF13561">
    <property type="entry name" value="adh_short_C2"/>
    <property type="match status" value="1"/>
</dbReference>
<keyword evidence="2 4" id="KW-0560">Oxidoreductase</keyword>
<reference evidence="4 5" key="1">
    <citation type="submission" date="2019-02" db="EMBL/GenBank/DDBJ databases">
        <title>Deep-cultivation of Planctomycetes and their phenomic and genomic characterization uncovers novel biology.</title>
        <authorList>
            <person name="Wiegand S."/>
            <person name="Jogler M."/>
            <person name="Boedeker C."/>
            <person name="Pinto D."/>
            <person name="Vollmers J."/>
            <person name="Rivas-Marin E."/>
            <person name="Kohn T."/>
            <person name="Peeters S.H."/>
            <person name="Heuer A."/>
            <person name="Rast P."/>
            <person name="Oberbeckmann S."/>
            <person name="Bunk B."/>
            <person name="Jeske O."/>
            <person name="Meyerdierks A."/>
            <person name="Storesund J.E."/>
            <person name="Kallscheuer N."/>
            <person name="Luecker S."/>
            <person name="Lage O.M."/>
            <person name="Pohl T."/>
            <person name="Merkel B.J."/>
            <person name="Hornburger P."/>
            <person name="Mueller R.-W."/>
            <person name="Bruemmer F."/>
            <person name="Labrenz M."/>
            <person name="Spormann A.M."/>
            <person name="Op den Camp H."/>
            <person name="Overmann J."/>
            <person name="Amann R."/>
            <person name="Jetten M.S.M."/>
            <person name="Mascher T."/>
            <person name="Medema M.H."/>
            <person name="Devos D.P."/>
            <person name="Kaster A.-K."/>
            <person name="Ovreas L."/>
            <person name="Rohde M."/>
            <person name="Galperin M.Y."/>
            <person name="Jogler C."/>
        </authorList>
    </citation>
    <scope>NUCLEOTIDE SEQUENCE [LARGE SCALE GENOMIC DNA]</scope>
    <source>
        <strain evidence="4 5">Mal4</strain>
    </source>
</reference>
<evidence type="ECO:0000259" key="3">
    <source>
        <dbReference type="SMART" id="SM00822"/>
    </source>
</evidence>
<dbReference type="KEGG" id="mri:Mal4_01150"/>
<protein>
    <submittedName>
        <fullName evidence="4">Putative oxidoreductase UxuB</fullName>
        <ecNumber evidence="4">1.-.-.-</ecNumber>
    </submittedName>
</protein>
<dbReference type="PANTHER" id="PTHR42760:SF115">
    <property type="entry name" value="3-OXOACYL-[ACYL-CARRIER-PROTEIN] REDUCTASE FABG"/>
    <property type="match status" value="1"/>
</dbReference>
<feature type="domain" description="Ketoreductase" evidence="3">
    <location>
        <begin position="16"/>
        <end position="196"/>
    </location>
</feature>
<keyword evidence="5" id="KW-1185">Reference proteome</keyword>
<organism evidence="4 5">
    <name type="scientific">Maioricimonas rarisocia</name>
    <dbReference type="NCBI Taxonomy" id="2528026"/>
    <lineage>
        <taxon>Bacteria</taxon>
        <taxon>Pseudomonadati</taxon>
        <taxon>Planctomycetota</taxon>
        <taxon>Planctomycetia</taxon>
        <taxon>Planctomycetales</taxon>
        <taxon>Planctomycetaceae</taxon>
        <taxon>Maioricimonas</taxon>
    </lineage>
</organism>
<dbReference type="PRINTS" id="PR00080">
    <property type="entry name" value="SDRFAMILY"/>
</dbReference>
<dbReference type="InterPro" id="IPR002347">
    <property type="entry name" value="SDR_fam"/>
</dbReference>
<accession>A0A517Z054</accession>
<dbReference type="GO" id="GO:0005975">
    <property type="term" value="P:carbohydrate metabolic process"/>
    <property type="evidence" value="ECO:0007669"/>
    <property type="project" value="UniProtKB-ARBA"/>
</dbReference>
<name>A0A517Z054_9PLAN</name>
<dbReference type="InterPro" id="IPR020904">
    <property type="entry name" value="Sc_DH/Rdtase_CS"/>
</dbReference>
<comment type="similarity">
    <text evidence="1">Belongs to the short-chain dehydrogenases/reductases (SDR) family.</text>
</comment>
<sequence>MSSTDYLANLFGLTGKTAVVIGGTGTLGGAICEALAQAGAHVLVVGRNAESGNGLVERLEAQGASGEFVRADSTSRDDLEAIVAHLKSAGRTCDILVNGAGTNSATPFLEIEDEEWDRIMNINLRSVRLACQVFGSDMLERKTAGSIINIASLSAMTPLSRVFTYSASKAAVLNLTQNLAREWAESGIRVNALSPGFFPAEQNRKVLTVERVESIMRHTPMNRFGEPQELAGAVVLLASNTAGGFVTGTNVVVDGGFTAMTI</sequence>
<dbReference type="FunFam" id="3.40.50.720:FF:000240">
    <property type="entry name" value="SDR family oxidoreductase"/>
    <property type="match status" value="1"/>
</dbReference>
<dbReference type="RefSeq" id="WP_145366527.1">
    <property type="nucleotide sequence ID" value="NZ_CP036275.1"/>
</dbReference>
<dbReference type="AlphaFoldDB" id="A0A517Z054"/>
<dbReference type="EC" id="1.-.-.-" evidence="4"/>